<dbReference type="Proteomes" id="UP000494261">
    <property type="component" value="Unassembled WGS sequence"/>
</dbReference>
<dbReference type="EMBL" id="CABVQC010000120">
    <property type="protein sequence ID" value="VWC53695.1"/>
    <property type="molecule type" value="Genomic_DNA"/>
</dbReference>
<organism evidence="1 2">
    <name type="scientific">Burkholderia aenigmatica</name>
    <dbReference type="NCBI Taxonomy" id="2015348"/>
    <lineage>
        <taxon>Bacteria</taxon>
        <taxon>Pseudomonadati</taxon>
        <taxon>Pseudomonadota</taxon>
        <taxon>Betaproteobacteria</taxon>
        <taxon>Burkholderiales</taxon>
        <taxon>Burkholderiaceae</taxon>
        <taxon>Burkholderia</taxon>
        <taxon>Burkholderia cepacia complex</taxon>
    </lineage>
</organism>
<gene>
    <name evidence="1" type="ORF">BLA13014_08245</name>
</gene>
<dbReference type="RefSeq" id="WP_175026622.1">
    <property type="nucleotide sequence ID" value="NZ_CABVQC010000120.1"/>
</dbReference>
<dbReference type="AlphaFoldDB" id="A0A6P2SW91"/>
<evidence type="ECO:0000313" key="2">
    <source>
        <dbReference type="Proteomes" id="UP000494261"/>
    </source>
</evidence>
<name>A0A6P2SW91_9BURK</name>
<proteinExistence type="predicted"/>
<evidence type="ECO:0000313" key="1">
    <source>
        <dbReference type="EMBL" id="VWC53695.1"/>
    </source>
</evidence>
<sequence length="253" mass="27608">MSQSSVVSRRDVVPFNVTFEATGFTDADLCTREFADDEARGFSEVAMTEGQFPAGILSVVRGWISEDDAQKPTDRKVFVCVTLRVYATSVDNASRTAPPAVLLARIVDAMASTETGECLVSLEGNWTVTEVVPFGELADGQAGEDPAETVRQGRPDGELREKRILAVFLPQAWVNDYATYVDGQQAVDVTQVVLEMDLQKIHALRDYSDSTDALVDTVALGHNGPFTVRAKDSICDFFEAKDLSNITESMLLV</sequence>
<accession>A0A6P2SW91</accession>
<reference evidence="1 2" key="1">
    <citation type="submission" date="2019-09" db="EMBL/GenBank/DDBJ databases">
        <authorList>
            <person name="Depoorter E."/>
        </authorList>
    </citation>
    <scope>NUCLEOTIDE SEQUENCE [LARGE SCALE GENOMIC DNA]</scope>
    <source>
        <strain evidence="1">LMG 13014</strain>
    </source>
</reference>
<protein>
    <submittedName>
        <fullName evidence="1">Uncharacterized protein</fullName>
    </submittedName>
</protein>